<feature type="signal peptide" evidence="1">
    <location>
        <begin position="1"/>
        <end position="17"/>
    </location>
</feature>
<keyword evidence="4" id="KW-1185">Reference proteome</keyword>
<comment type="caution">
    <text evidence="3">The sequence shown here is derived from an EMBL/GenBank/DDBJ whole genome shotgun (WGS) entry which is preliminary data.</text>
</comment>
<sequence>MRLINILLGACISYASAFTTAPPPISKVTNLPNKLYTWRKQQVRYQVAHPPEGTPSKGAAVLVHGLFVNSDHWRFTLKGLAEAGYTAYAVDLLGSGYSSKPSPTCAENRPLVCGELPRFQDKEGIRRDVMLGTASGGSRLAKEIDLKHPCASMYNFYTWAEQVADFTREIVMPENHQASRVTLVSNSIGTITAFQSVLDAPDLYNGVFVVNPNFRELHSAEVPFSNIAMPVIRQVQSLLRSKGQGLFDALAKPDTVKQILMEPYVVTENLDDDLVDVLLTPLLTKGASDVVFDTLSYSAGPLPEQQLSEDSFPKDEVPVWITYGTNDPWTPSKRVEKMGDLSSVERVIPLQGIGHCPHDEAPQLVNPLLLEFMERVNQ</sequence>
<protein>
    <recommendedName>
        <fullName evidence="2">AB hydrolase-1 domain-containing protein</fullName>
    </recommendedName>
</protein>
<dbReference type="EMBL" id="BLLK01000062">
    <property type="protein sequence ID" value="GFH59207.1"/>
    <property type="molecule type" value="Genomic_DNA"/>
</dbReference>
<dbReference type="PANTHER" id="PTHR46438:SF12">
    <property type="entry name" value="ALPHA_BETA-HYDROLASES SUPERFAMILY PROTEIN"/>
    <property type="match status" value="1"/>
</dbReference>
<dbReference type="SUPFAM" id="SSF53474">
    <property type="entry name" value="alpha/beta-Hydrolases"/>
    <property type="match status" value="1"/>
</dbReference>
<organism evidence="3 4">
    <name type="scientific">Chaetoceros tenuissimus</name>
    <dbReference type="NCBI Taxonomy" id="426638"/>
    <lineage>
        <taxon>Eukaryota</taxon>
        <taxon>Sar</taxon>
        <taxon>Stramenopiles</taxon>
        <taxon>Ochrophyta</taxon>
        <taxon>Bacillariophyta</taxon>
        <taxon>Coscinodiscophyceae</taxon>
        <taxon>Chaetocerotophycidae</taxon>
        <taxon>Chaetocerotales</taxon>
        <taxon>Chaetocerotaceae</taxon>
        <taxon>Chaetoceros</taxon>
    </lineage>
</organism>
<evidence type="ECO:0000256" key="1">
    <source>
        <dbReference type="SAM" id="SignalP"/>
    </source>
</evidence>
<gene>
    <name evidence="3" type="ORF">CTEN210_15683</name>
</gene>
<accession>A0AAD3HCW9</accession>
<evidence type="ECO:0000313" key="4">
    <source>
        <dbReference type="Proteomes" id="UP001054902"/>
    </source>
</evidence>
<evidence type="ECO:0000313" key="3">
    <source>
        <dbReference type="EMBL" id="GFH59207.1"/>
    </source>
</evidence>
<proteinExistence type="predicted"/>
<dbReference type="Gene3D" id="3.40.50.1820">
    <property type="entry name" value="alpha/beta hydrolase"/>
    <property type="match status" value="1"/>
</dbReference>
<dbReference type="AlphaFoldDB" id="A0AAD3HCW9"/>
<dbReference type="PANTHER" id="PTHR46438">
    <property type="entry name" value="ALPHA/BETA-HYDROLASES SUPERFAMILY PROTEIN"/>
    <property type="match status" value="1"/>
</dbReference>
<dbReference type="InterPro" id="IPR000073">
    <property type="entry name" value="AB_hydrolase_1"/>
</dbReference>
<reference evidence="3 4" key="1">
    <citation type="journal article" date="2021" name="Sci. Rep.">
        <title>The genome of the diatom Chaetoceros tenuissimus carries an ancient integrated fragment of an extant virus.</title>
        <authorList>
            <person name="Hongo Y."/>
            <person name="Kimura K."/>
            <person name="Takaki Y."/>
            <person name="Yoshida Y."/>
            <person name="Baba S."/>
            <person name="Kobayashi G."/>
            <person name="Nagasaki K."/>
            <person name="Hano T."/>
            <person name="Tomaru Y."/>
        </authorList>
    </citation>
    <scope>NUCLEOTIDE SEQUENCE [LARGE SCALE GENOMIC DNA]</scope>
    <source>
        <strain evidence="3 4">NIES-3715</strain>
    </source>
</reference>
<evidence type="ECO:0000259" key="2">
    <source>
        <dbReference type="Pfam" id="PF12697"/>
    </source>
</evidence>
<dbReference type="Proteomes" id="UP001054902">
    <property type="component" value="Unassembled WGS sequence"/>
</dbReference>
<dbReference type="Pfam" id="PF12697">
    <property type="entry name" value="Abhydrolase_6"/>
    <property type="match status" value="1"/>
</dbReference>
<feature type="chain" id="PRO_5042127438" description="AB hydrolase-1 domain-containing protein" evidence="1">
    <location>
        <begin position="18"/>
        <end position="378"/>
    </location>
</feature>
<keyword evidence="1" id="KW-0732">Signal</keyword>
<name>A0AAD3HCW9_9STRA</name>
<feature type="domain" description="AB hydrolase-1" evidence="2">
    <location>
        <begin position="61"/>
        <end position="366"/>
    </location>
</feature>
<dbReference type="InterPro" id="IPR029058">
    <property type="entry name" value="AB_hydrolase_fold"/>
</dbReference>